<dbReference type="AlphaFoldDB" id="R6CHV1"/>
<proteinExistence type="predicted"/>
<name>R6CHV1_9BACT</name>
<dbReference type="EMBL" id="CBCJ010000139">
    <property type="protein sequence ID" value="CDA71076.1"/>
    <property type="molecule type" value="Genomic_DNA"/>
</dbReference>
<organism evidence="1 2">
    <name type="scientific">Phocaeicola coprocola CAG:162</name>
    <dbReference type="NCBI Taxonomy" id="1263040"/>
    <lineage>
        <taxon>Bacteria</taxon>
        <taxon>Pseudomonadati</taxon>
        <taxon>Bacteroidota</taxon>
        <taxon>Bacteroidia</taxon>
        <taxon>Bacteroidales</taxon>
        <taxon>Bacteroidaceae</taxon>
        <taxon>Phocaeicola</taxon>
    </lineage>
</organism>
<gene>
    <name evidence="1" type="ORF">BN509_02047</name>
</gene>
<dbReference type="Proteomes" id="UP000018362">
    <property type="component" value="Unassembled WGS sequence"/>
</dbReference>
<accession>R6CHV1</accession>
<evidence type="ECO:0000313" key="2">
    <source>
        <dbReference type="Proteomes" id="UP000018362"/>
    </source>
</evidence>
<comment type="caution">
    <text evidence="1">The sequence shown here is derived from an EMBL/GenBank/DDBJ whole genome shotgun (WGS) entry which is preliminary data.</text>
</comment>
<protein>
    <submittedName>
        <fullName evidence="1">Uncharacterized protein</fullName>
    </submittedName>
</protein>
<sequence length="200" mass="23383">MILQFLYQLRTCFLLVILCQYNRSFYYLTANFIGYTCYGTLYYCRMGHQSAFYFERADTITGTLDYIIRTAYEPVITIFVTPCDVTGIINSVVPCFASQFCITIILFKQSQRFSLIGTYNDLSLFTIFGRTSVGCKQVDIVLRIRNTHTAWFRIHPWESSKCKSCFCLSETFHQADTCDFLECFVNRVIQCFSRRSTIFQ</sequence>
<evidence type="ECO:0000313" key="1">
    <source>
        <dbReference type="EMBL" id="CDA71076.1"/>
    </source>
</evidence>
<reference evidence="1" key="1">
    <citation type="submission" date="2012-11" db="EMBL/GenBank/DDBJ databases">
        <title>Dependencies among metagenomic species, viruses, plasmids and units of genetic variation.</title>
        <authorList>
            <person name="Nielsen H.B."/>
            <person name="Almeida M."/>
            <person name="Juncker A.S."/>
            <person name="Rasmussen S."/>
            <person name="Li J."/>
            <person name="Sunagawa S."/>
            <person name="Plichta D."/>
            <person name="Gautier L."/>
            <person name="Le Chatelier E."/>
            <person name="Peletier E."/>
            <person name="Bonde I."/>
            <person name="Nielsen T."/>
            <person name="Manichanh C."/>
            <person name="Arumugam M."/>
            <person name="Batto J."/>
            <person name="Santos M.B.Q.D."/>
            <person name="Blom N."/>
            <person name="Borruel N."/>
            <person name="Burgdorf K.S."/>
            <person name="Boumezbeur F."/>
            <person name="Casellas F."/>
            <person name="Dore J."/>
            <person name="Guarner F."/>
            <person name="Hansen T."/>
            <person name="Hildebrand F."/>
            <person name="Kaas R.S."/>
            <person name="Kennedy S."/>
            <person name="Kristiansen K."/>
            <person name="Kultima J.R."/>
            <person name="Leonard P."/>
            <person name="Levenez F."/>
            <person name="Lund O."/>
            <person name="Moumen B."/>
            <person name="Le Paslier D."/>
            <person name="Pons N."/>
            <person name="Pedersen O."/>
            <person name="Prifti E."/>
            <person name="Qin J."/>
            <person name="Raes J."/>
            <person name="Tap J."/>
            <person name="Tims S."/>
            <person name="Ussery D.W."/>
            <person name="Yamada T."/>
            <person name="MetaHit consortium"/>
            <person name="Renault P."/>
            <person name="Sicheritz-Ponten T."/>
            <person name="Bork P."/>
            <person name="Wang J."/>
            <person name="Brunak S."/>
            <person name="Ehrlich S.D."/>
        </authorList>
    </citation>
    <scope>NUCLEOTIDE SEQUENCE [LARGE SCALE GENOMIC DNA]</scope>
</reference>